<feature type="domain" description="3-hydroxyacyl-CoA dehydrogenase C-terminal" evidence="2">
    <location>
        <begin position="314"/>
        <end position="396"/>
    </location>
</feature>
<dbReference type="InterPro" id="IPR013328">
    <property type="entry name" value="6PGD_dom2"/>
</dbReference>
<dbReference type="InterPro" id="IPR008927">
    <property type="entry name" value="6-PGluconate_DH-like_C_sf"/>
</dbReference>
<comment type="caution">
    <text evidence="4">The sequence shown here is derived from an EMBL/GenBank/DDBJ whole genome shotgun (WGS) entry which is preliminary data.</text>
</comment>
<evidence type="ECO:0000313" key="4">
    <source>
        <dbReference type="EMBL" id="MFC7124622.1"/>
    </source>
</evidence>
<dbReference type="GO" id="GO:0016491">
    <property type="term" value="F:oxidoreductase activity"/>
    <property type="evidence" value="ECO:0007669"/>
    <property type="project" value="UniProtKB-KW"/>
</dbReference>
<evidence type="ECO:0000313" key="5">
    <source>
        <dbReference type="Proteomes" id="UP001596414"/>
    </source>
</evidence>
<protein>
    <submittedName>
        <fullName evidence="4">3-hydroxyacyl-CoA dehydrogenase NAD-binding domain-containing protein</fullName>
    </submittedName>
</protein>
<sequence>MVVTTDDIETVAVIGAGEMGRGIGAVAALAGYDVVINDIDKDQLAEAHDQIEWSYGKSVESDAITQTAADDALNRVSFTTEFETAVGNADFITEAAVEQQSVKEDIFADLDEAAPSTAILATNTSGLNITRLAEVTDRPGQVLGTHWFNPPMLMDLVEVVMTEHTPDRVVDTAEALVEDFGKTPIRCQKDVPSFIVNRLMRPYGEEPAWMVYRGEHSMEAIDSAMKFSEGFPMGPFELADYTGAIQLRVEGAEDHLEDERPLSYETDVCPLLYQLYDKGRYGRKTDAGYYDYSDRDEPEISVDTGQAFDPLLVWAPIVNEAAKMVQHDVASVEDVDTGAKLGGNWPQGPFEKADEVGADAILSRLTDVASRHESTNKVAETLPCELLVQKAKHNELFYE</sequence>
<dbReference type="EMBL" id="JBHSZQ010000001">
    <property type="protein sequence ID" value="MFC7124622.1"/>
    <property type="molecule type" value="Genomic_DNA"/>
</dbReference>
<feature type="domain" description="3-hydroxyacyl-CoA dehydrogenase C-terminal" evidence="2">
    <location>
        <begin position="194"/>
        <end position="292"/>
    </location>
</feature>
<evidence type="ECO:0000259" key="2">
    <source>
        <dbReference type="Pfam" id="PF00725"/>
    </source>
</evidence>
<dbReference type="InterPro" id="IPR006108">
    <property type="entry name" value="3HC_DH_C"/>
</dbReference>
<evidence type="ECO:0000256" key="1">
    <source>
        <dbReference type="ARBA" id="ARBA00023002"/>
    </source>
</evidence>
<dbReference type="PANTHER" id="PTHR48075:SF5">
    <property type="entry name" value="3-HYDROXYBUTYRYL-COA DEHYDROGENASE"/>
    <property type="match status" value="1"/>
</dbReference>
<dbReference type="Gene3D" id="1.10.1040.10">
    <property type="entry name" value="N-(1-d-carboxylethyl)-l-norvaline Dehydrogenase, domain 2"/>
    <property type="match status" value="2"/>
</dbReference>
<accession>A0ABD5X8A7</accession>
<dbReference type="FunFam" id="3.40.50.720:FF:000009">
    <property type="entry name" value="Fatty oxidation complex, alpha subunit"/>
    <property type="match status" value="1"/>
</dbReference>
<dbReference type="Gene3D" id="3.40.50.720">
    <property type="entry name" value="NAD(P)-binding Rossmann-like Domain"/>
    <property type="match status" value="1"/>
</dbReference>
<keyword evidence="1" id="KW-0560">Oxidoreductase</keyword>
<dbReference type="Proteomes" id="UP001596414">
    <property type="component" value="Unassembled WGS sequence"/>
</dbReference>
<dbReference type="AlphaFoldDB" id="A0ABD5X8A7"/>
<dbReference type="GO" id="GO:0032787">
    <property type="term" value="P:monocarboxylic acid metabolic process"/>
    <property type="evidence" value="ECO:0007669"/>
    <property type="project" value="UniProtKB-ARBA"/>
</dbReference>
<organism evidence="4 5">
    <name type="scientific">Halovenus rubra</name>
    <dbReference type="NCBI Taxonomy" id="869890"/>
    <lineage>
        <taxon>Archaea</taxon>
        <taxon>Methanobacteriati</taxon>
        <taxon>Methanobacteriota</taxon>
        <taxon>Stenosarchaea group</taxon>
        <taxon>Halobacteria</taxon>
        <taxon>Halobacteriales</taxon>
        <taxon>Haloarculaceae</taxon>
        <taxon>Halovenus</taxon>
    </lineage>
</organism>
<gene>
    <name evidence="4" type="ORF">ACFQJ7_01000</name>
</gene>
<dbReference type="Pfam" id="PF02737">
    <property type="entry name" value="3HCDH_N"/>
    <property type="match status" value="1"/>
</dbReference>
<dbReference type="RefSeq" id="WP_267637667.1">
    <property type="nucleotide sequence ID" value="NZ_JAODIY010000010.1"/>
</dbReference>
<name>A0ABD5X8A7_9EURY</name>
<proteinExistence type="predicted"/>
<reference evidence="4 5" key="1">
    <citation type="journal article" date="2014" name="Int. J. Syst. Evol. Microbiol.">
        <title>Complete genome sequence of Corynebacterium casei LMG S-19264T (=DSM 44701T), isolated from a smear-ripened cheese.</title>
        <authorList>
            <consortium name="US DOE Joint Genome Institute (JGI-PGF)"/>
            <person name="Walter F."/>
            <person name="Albersmeier A."/>
            <person name="Kalinowski J."/>
            <person name="Ruckert C."/>
        </authorList>
    </citation>
    <scope>NUCLEOTIDE SEQUENCE [LARGE SCALE GENOMIC DNA]</scope>
    <source>
        <strain evidence="4 5">CGMCC 4.7215</strain>
    </source>
</reference>
<dbReference type="SUPFAM" id="SSF51735">
    <property type="entry name" value="NAD(P)-binding Rossmann-fold domains"/>
    <property type="match status" value="1"/>
</dbReference>
<evidence type="ECO:0000259" key="3">
    <source>
        <dbReference type="Pfam" id="PF02737"/>
    </source>
</evidence>
<feature type="domain" description="3-hydroxyacyl-CoA dehydrogenase NAD binding" evidence="3">
    <location>
        <begin position="10"/>
        <end position="190"/>
    </location>
</feature>
<dbReference type="InterPro" id="IPR036291">
    <property type="entry name" value="NAD(P)-bd_dom_sf"/>
</dbReference>
<dbReference type="SUPFAM" id="SSF48179">
    <property type="entry name" value="6-phosphogluconate dehydrogenase C-terminal domain-like"/>
    <property type="match status" value="2"/>
</dbReference>
<dbReference type="PANTHER" id="PTHR48075">
    <property type="entry name" value="3-HYDROXYACYL-COA DEHYDROGENASE FAMILY PROTEIN"/>
    <property type="match status" value="1"/>
</dbReference>
<dbReference type="Pfam" id="PF00725">
    <property type="entry name" value="3HCDH"/>
    <property type="match status" value="2"/>
</dbReference>
<dbReference type="InterPro" id="IPR006176">
    <property type="entry name" value="3-OHacyl-CoA_DH_NAD-bd"/>
</dbReference>